<gene>
    <name evidence="5" type="ORF">A3F84_07705</name>
</gene>
<dbReference type="PANTHER" id="PTHR11908">
    <property type="entry name" value="XANTHINE DEHYDROGENASE"/>
    <property type="match status" value="1"/>
</dbReference>
<dbReference type="Pfam" id="PF20256">
    <property type="entry name" value="MoCoBD_2"/>
    <property type="match status" value="1"/>
</dbReference>
<evidence type="ECO:0000256" key="2">
    <source>
        <dbReference type="ARBA" id="ARBA00023002"/>
    </source>
</evidence>
<keyword evidence="2" id="KW-0560">Oxidoreductase</keyword>
<protein>
    <recommendedName>
        <fullName evidence="4">Aldehyde oxidase/xanthine dehydrogenase a/b hammerhead domain-containing protein</fullName>
    </recommendedName>
</protein>
<dbReference type="InterPro" id="IPR046867">
    <property type="entry name" value="AldOxase/xan_DH_MoCoBD2"/>
</dbReference>
<keyword evidence="1" id="KW-0500">Molybdenum</keyword>
<evidence type="ECO:0000313" key="5">
    <source>
        <dbReference type="EMBL" id="OGG56065.1"/>
    </source>
</evidence>
<dbReference type="Pfam" id="PF02738">
    <property type="entry name" value="MoCoBD_1"/>
    <property type="match status" value="1"/>
</dbReference>
<evidence type="ECO:0000313" key="6">
    <source>
        <dbReference type="Proteomes" id="UP000178606"/>
    </source>
</evidence>
<dbReference type="InterPro" id="IPR037165">
    <property type="entry name" value="AldOxase/xan_DH_Mopterin-bd_sf"/>
</dbReference>
<feature type="domain" description="Aldehyde oxidase/xanthine dehydrogenase a/b hammerhead" evidence="4">
    <location>
        <begin position="21"/>
        <end position="133"/>
    </location>
</feature>
<dbReference type="Gene3D" id="3.30.365.10">
    <property type="entry name" value="Aldehyde oxidase/xanthine dehydrogenase, molybdopterin binding domain"/>
    <property type="match status" value="4"/>
</dbReference>
<reference evidence="5 6" key="1">
    <citation type="journal article" date="2016" name="Nat. Commun.">
        <title>Thousands of microbial genomes shed light on interconnected biogeochemical processes in an aquifer system.</title>
        <authorList>
            <person name="Anantharaman K."/>
            <person name="Brown C.T."/>
            <person name="Hug L.A."/>
            <person name="Sharon I."/>
            <person name="Castelle C.J."/>
            <person name="Probst A.J."/>
            <person name="Thomas B.C."/>
            <person name="Singh A."/>
            <person name="Wilkins M.J."/>
            <person name="Karaoz U."/>
            <person name="Brodie E.L."/>
            <person name="Williams K.H."/>
            <person name="Hubbard S.S."/>
            <person name="Banfield J.F."/>
        </authorList>
    </citation>
    <scope>NUCLEOTIDE SEQUENCE [LARGE SCALE GENOMIC DNA]</scope>
    <source>
        <strain evidence="6">RIFCSPLOWO2_12_FULL_64_10</strain>
    </source>
</reference>
<dbReference type="PANTHER" id="PTHR11908:SF132">
    <property type="entry name" value="ALDEHYDE OXIDASE 1-RELATED"/>
    <property type="match status" value="1"/>
</dbReference>
<proteinExistence type="predicted"/>
<feature type="coiled-coil region" evidence="3">
    <location>
        <begin position="528"/>
        <end position="555"/>
    </location>
</feature>
<comment type="caution">
    <text evidence="5">The sequence shown here is derived from an EMBL/GenBank/DDBJ whole genome shotgun (WGS) entry which is preliminary data.</text>
</comment>
<name>A0A1F6D3W8_HANXR</name>
<dbReference type="Proteomes" id="UP000178606">
    <property type="component" value="Unassembled WGS sequence"/>
</dbReference>
<dbReference type="Pfam" id="PF01315">
    <property type="entry name" value="Ald_Xan_dh_C"/>
    <property type="match status" value="1"/>
</dbReference>
<dbReference type="GO" id="GO:0005506">
    <property type="term" value="F:iron ion binding"/>
    <property type="evidence" value="ECO:0007669"/>
    <property type="project" value="InterPro"/>
</dbReference>
<dbReference type="SUPFAM" id="SSF54665">
    <property type="entry name" value="CO dehydrogenase molybdoprotein N-domain-like"/>
    <property type="match status" value="1"/>
</dbReference>
<dbReference type="InterPro" id="IPR000674">
    <property type="entry name" value="Ald_Oxase/Xan_DH_a/b"/>
</dbReference>
<dbReference type="InterPro" id="IPR036856">
    <property type="entry name" value="Ald_Oxase/Xan_DH_a/b_sf"/>
</dbReference>
<organism evidence="5 6">
    <name type="scientific">Handelsmanbacteria sp. (strain RIFCSPLOWO2_12_FULL_64_10)</name>
    <dbReference type="NCBI Taxonomy" id="1817868"/>
    <lineage>
        <taxon>Bacteria</taxon>
        <taxon>Candidatus Handelsmaniibacteriota</taxon>
    </lineage>
</organism>
<dbReference type="Gene3D" id="3.90.1170.50">
    <property type="entry name" value="Aldehyde oxidase/xanthine dehydrogenase, a/b hammerhead"/>
    <property type="match status" value="1"/>
</dbReference>
<evidence type="ECO:0000256" key="1">
    <source>
        <dbReference type="ARBA" id="ARBA00022505"/>
    </source>
</evidence>
<dbReference type="AlphaFoldDB" id="A0A1F6D3W8"/>
<dbReference type="InterPro" id="IPR008274">
    <property type="entry name" value="AldOxase/xan_DH_MoCoBD1"/>
</dbReference>
<evidence type="ECO:0000259" key="4">
    <source>
        <dbReference type="SMART" id="SM01008"/>
    </source>
</evidence>
<evidence type="ECO:0000256" key="3">
    <source>
        <dbReference type="SAM" id="Coils"/>
    </source>
</evidence>
<accession>A0A1F6D3W8</accession>
<dbReference type="SUPFAM" id="SSF56003">
    <property type="entry name" value="Molybdenum cofactor-binding domain"/>
    <property type="match status" value="1"/>
</dbReference>
<dbReference type="InterPro" id="IPR016208">
    <property type="entry name" value="Ald_Oxase/xanthine_DH-like"/>
</dbReference>
<keyword evidence="3" id="KW-0175">Coiled coil</keyword>
<sequence>MSDYTIVGKGLPRVDGVEKATGAARYGADVHLPGMLWGRFLRSPHPHARIKRIDTRKAEKIPGVRAILTHKSLSADQALSSEDTVHAMKSKQGLFASDKVRYQGEKIAVVAATDPDIADDAVEAIQVEYEVLPGVNDVLEAIKEGAPRIFEEKAPATTPDGKTLYNICNESHNAFGDVDQAFREADIIIEDTYSIPRVHQTYMEPHAVVANVDAHGNVTVWTSTQGIFAIRSGVASSLGIPISRVNVIGMTIGGGFGAKFGMLIHPYAVLLSQKTRRPVKIVMDRHEEFVDGRPAPGCWIWLKTGAKKDGTLLARQAVAYWNTGTTSGASLGQTSRIRGVYKVPNIKYDAYGVYTNEPGPAAYRAPGAPQVTFASEAQLDRLAEAIGMDPVDLRLKNMAEDGDAVAGGRPLSHVAFKETLTAVADKVGWKDRKKGKNRGWGVAVGEWTNGAGPAGAYVSLHEDGSAKVFSGLMDITGTDTAMAQIAAEVLGLPYDKVSVIRGDTNSAPYTTGSGGSVVTFSVGNAVKRAAEDARNRVLELAAKQLEARVEDLVLADGKVSVRGGGKDALTLAEVAQASLSTTGGPIVGKGSFAREPSHTVISAQIAEVEVDPGTGAVKLLRLAGALDCGTAINPVQVAGQMEGGAVQGASWGLMEQTKYSPQRGNLNPHLLDYQIPTALDVPTLESVLVEKPSAHGPFGVKGVGEPPITPTLAAIANAVYDAVGVRINDMPLTPERLLLALKAKRNGGNGKNGK</sequence>
<dbReference type="SMART" id="SM01008">
    <property type="entry name" value="Ald_Xan_dh_C"/>
    <property type="match status" value="1"/>
</dbReference>
<dbReference type="EMBL" id="MFKF01000049">
    <property type="protein sequence ID" value="OGG56065.1"/>
    <property type="molecule type" value="Genomic_DNA"/>
</dbReference>
<dbReference type="GO" id="GO:0016491">
    <property type="term" value="F:oxidoreductase activity"/>
    <property type="evidence" value="ECO:0007669"/>
    <property type="project" value="UniProtKB-KW"/>
</dbReference>